<feature type="region of interest" description="Disordered" evidence="1">
    <location>
        <begin position="114"/>
        <end position="153"/>
    </location>
</feature>
<protein>
    <submittedName>
        <fullName evidence="2">Uncharacterized protein</fullName>
    </submittedName>
</protein>
<proteinExistence type="predicted"/>
<sequence>MTTPRGTTNIPQSSPRTAVRRNLLTEFNEVDSPVCPMYREDLNTPCVETELATTEVYCINAGNQLEDQVEDIDNVPCGVRLQEYKFSCKEGEWRSSSPGKRRAAEAVGHASDGYIDWPGANSDNDSSSSNYQRTTTNDKLVDDENGRDVTEESEDFPSCYKINASKNKRGFYVDGLIQVPGNNACLRRTNWIIASQDISVPPGHEVVIQTEFTYPENSEGIPVVLSDFLHKHKLLVARTLLNARTFNGYLRLFNLGRAVVTVKRNARIAIFSPVIKVSNSERLNSEEVYLVEEKNPKELPAHLIPVYEKEMPSKTVNTPELDPSSNSKDAAETPRVGKANAPKTNPKLCIPIQDPPRTDQPRGQQTVGMPKKTMRGRVIRKPKRYYEDCIM</sequence>
<reference evidence="2" key="1">
    <citation type="submission" date="2022-08" db="UniProtKB">
        <authorList>
            <consortium name="EnsemblMetazoa"/>
        </authorList>
    </citation>
    <scope>IDENTIFICATION</scope>
    <source>
        <strain evidence="2">05x7-T-G4-1.051#20</strain>
    </source>
</reference>
<dbReference type="EnsemblMetazoa" id="G34464.1">
    <property type="protein sequence ID" value="G34464.1:cds"/>
    <property type="gene ID" value="G34464"/>
</dbReference>
<evidence type="ECO:0000256" key="1">
    <source>
        <dbReference type="SAM" id="MobiDB-lite"/>
    </source>
</evidence>
<feature type="region of interest" description="Disordered" evidence="1">
    <location>
        <begin position="312"/>
        <end position="375"/>
    </location>
</feature>
<evidence type="ECO:0000313" key="2">
    <source>
        <dbReference type="EnsemblMetazoa" id="G34464.1:cds"/>
    </source>
</evidence>
<feature type="compositionally biased region" description="Polar residues" evidence="1">
    <location>
        <begin position="314"/>
        <end position="328"/>
    </location>
</feature>
<keyword evidence="3" id="KW-1185">Reference proteome</keyword>
<feature type="compositionally biased region" description="Low complexity" evidence="1">
    <location>
        <begin position="121"/>
        <end position="130"/>
    </location>
</feature>
<feature type="compositionally biased region" description="Basic and acidic residues" evidence="1">
    <location>
        <begin position="139"/>
        <end position="150"/>
    </location>
</feature>
<dbReference type="Proteomes" id="UP000005408">
    <property type="component" value="Unassembled WGS sequence"/>
</dbReference>
<evidence type="ECO:0000313" key="3">
    <source>
        <dbReference type="Proteomes" id="UP000005408"/>
    </source>
</evidence>
<organism evidence="2 3">
    <name type="scientific">Magallana gigas</name>
    <name type="common">Pacific oyster</name>
    <name type="synonym">Crassostrea gigas</name>
    <dbReference type="NCBI Taxonomy" id="29159"/>
    <lineage>
        <taxon>Eukaryota</taxon>
        <taxon>Metazoa</taxon>
        <taxon>Spiralia</taxon>
        <taxon>Lophotrochozoa</taxon>
        <taxon>Mollusca</taxon>
        <taxon>Bivalvia</taxon>
        <taxon>Autobranchia</taxon>
        <taxon>Pteriomorphia</taxon>
        <taxon>Ostreida</taxon>
        <taxon>Ostreoidea</taxon>
        <taxon>Ostreidae</taxon>
        <taxon>Magallana</taxon>
    </lineage>
</organism>
<dbReference type="AlphaFoldDB" id="A0A8W8MMR4"/>
<name>A0A8W8MMR4_MAGGI</name>
<accession>A0A8W8MMR4</accession>